<evidence type="ECO:0000313" key="4">
    <source>
        <dbReference type="Proteomes" id="UP000601108"/>
    </source>
</evidence>
<comment type="caution">
    <text evidence="3">The sequence shown here is derived from an EMBL/GenBank/DDBJ whole genome shotgun (WGS) entry which is preliminary data.</text>
</comment>
<dbReference type="GO" id="GO:0000160">
    <property type="term" value="P:phosphorelay signal transduction system"/>
    <property type="evidence" value="ECO:0007669"/>
    <property type="project" value="InterPro"/>
</dbReference>
<dbReference type="PANTHER" id="PTHR44520:SF2">
    <property type="entry name" value="RESPONSE REGULATOR RCP1"/>
    <property type="match status" value="1"/>
</dbReference>
<dbReference type="InterPro" id="IPR001789">
    <property type="entry name" value="Sig_transdc_resp-reg_receiver"/>
</dbReference>
<keyword evidence="4" id="KW-1185">Reference proteome</keyword>
<gene>
    <name evidence="3" type="ORF">GCM10007384_23160</name>
</gene>
<feature type="domain" description="Response regulatory" evidence="2">
    <location>
        <begin position="2"/>
        <end position="129"/>
    </location>
</feature>
<dbReference type="PROSITE" id="PS50110">
    <property type="entry name" value="RESPONSE_REGULATORY"/>
    <property type="match status" value="1"/>
</dbReference>
<protein>
    <submittedName>
        <fullName evidence="3">Response regulator</fullName>
    </submittedName>
</protein>
<evidence type="ECO:0000256" key="1">
    <source>
        <dbReference type="PROSITE-ProRule" id="PRU00169"/>
    </source>
</evidence>
<dbReference type="Pfam" id="PF00072">
    <property type="entry name" value="Response_reg"/>
    <property type="match status" value="1"/>
</dbReference>
<dbReference type="EMBL" id="BMWS01000015">
    <property type="protein sequence ID" value="GGX21304.1"/>
    <property type="molecule type" value="Genomic_DNA"/>
</dbReference>
<dbReference type="AlphaFoldDB" id="A0A918JVK3"/>
<sequence>MVLSLVDDDEIFQFIISRCIANIDSSIRVKLFKDGEEGINYLRTNLGLLDELPDIILLDINMPFMDGWQFLKEFQYLKPSLEKKIFIYLLTSSKNPEDLNRAKQIGELTGYLVKPITRAELQTLIEKFPLESWYKESCAS</sequence>
<organism evidence="3 4">
    <name type="scientific">Aquimarina muelleri</name>
    <dbReference type="NCBI Taxonomy" id="279356"/>
    <lineage>
        <taxon>Bacteria</taxon>
        <taxon>Pseudomonadati</taxon>
        <taxon>Bacteroidota</taxon>
        <taxon>Flavobacteriia</taxon>
        <taxon>Flavobacteriales</taxon>
        <taxon>Flavobacteriaceae</taxon>
        <taxon>Aquimarina</taxon>
    </lineage>
</organism>
<accession>A0A918JVK3</accession>
<dbReference type="SMART" id="SM00448">
    <property type="entry name" value="REC"/>
    <property type="match status" value="1"/>
</dbReference>
<dbReference type="RefSeq" id="WP_035088416.1">
    <property type="nucleotide sequence ID" value="NZ_BMWS01000015.1"/>
</dbReference>
<dbReference type="Gene3D" id="3.40.50.2300">
    <property type="match status" value="1"/>
</dbReference>
<evidence type="ECO:0000313" key="3">
    <source>
        <dbReference type="EMBL" id="GGX21304.1"/>
    </source>
</evidence>
<dbReference type="SUPFAM" id="SSF52172">
    <property type="entry name" value="CheY-like"/>
    <property type="match status" value="1"/>
</dbReference>
<dbReference type="InterPro" id="IPR052893">
    <property type="entry name" value="TCS_response_regulator"/>
</dbReference>
<name>A0A918JVK3_9FLAO</name>
<evidence type="ECO:0000259" key="2">
    <source>
        <dbReference type="PROSITE" id="PS50110"/>
    </source>
</evidence>
<dbReference type="PANTHER" id="PTHR44520">
    <property type="entry name" value="RESPONSE REGULATOR RCP1-RELATED"/>
    <property type="match status" value="1"/>
</dbReference>
<dbReference type="Proteomes" id="UP000601108">
    <property type="component" value="Unassembled WGS sequence"/>
</dbReference>
<feature type="modified residue" description="4-aspartylphosphate" evidence="1">
    <location>
        <position position="59"/>
    </location>
</feature>
<proteinExistence type="predicted"/>
<dbReference type="InterPro" id="IPR011006">
    <property type="entry name" value="CheY-like_superfamily"/>
</dbReference>
<reference evidence="3 4" key="1">
    <citation type="journal article" date="2014" name="Int. J. Syst. Evol. Microbiol.">
        <title>Complete genome sequence of Corynebacterium casei LMG S-19264T (=DSM 44701T), isolated from a smear-ripened cheese.</title>
        <authorList>
            <consortium name="US DOE Joint Genome Institute (JGI-PGF)"/>
            <person name="Walter F."/>
            <person name="Albersmeier A."/>
            <person name="Kalinowski J."/>
            <person name="Ruckert C."/>
        </authorList>
    </citation>
    <scope>NUCLEOTIDE SEQUENCE [LARGE SCALE GENOMIC DNA]</scope>
    <source>
        <strain evidence="3 4">KCTC 12285</strain>
    </source>
</reference>
<keyword evidence="1" id="KW-0597">Phosphoprotein</keyword>